<dbReference type="GO" id="GO:0004636">
    <property type="term" value="F:phosphoribosyl-ATP diphosphatase activity"/>
    <property type="evidence" value="ECO:0007669"/>
    <property type="project" value="UniProtKB-UniRule"/>
</dbReference>
<dbReference type="STRING" id="32024.GCA_000788295_01546"/>
<comment type="catalytic activity">
    <reaction evidence="2 15">
        <text>1-(5-phospho-beta-D-ribosyl)-ATP + H2O = 1-(5-phospho-beta-D-ribosyl)-5'-AMP + diphosphate + H(+)</text>
        <dbReference type="Rhea" id="RHEA:22828"/>
        <dbReference type="ChEBI" id="CHEBI:15377"/>
        <dbReference type="ChEBI" id="CHEBI:15378"/>
        <dbReference type="ChEBI" id="CHEBI:33019"/>
        <dbReference type="ChEBI" id="CHEBI:59457"/>
        <dbReference type="ChEBI" id="CHEBI:73183"/>
        <dbReference type="EC" id="3.6.1.31"/>
    </reaction>
</comment>
<dbReference type="Pfam" id="PF01502">
    <property type="entry name" value="PRA-CH"/>
    <property type="match status" value="1"/>
</dbReference>
<keyword evidence="12 15" id="KW-0067">ATP-binding</keyword>
<dbReference type="Gene3D" id="1.10.287.1080">
    <property type="entry name" value="MazG-like"/>
    <property type="match status" value="1"/>
</dbReference>
<dbReference type="InterPro" id="IPR023019">
    <property type="entry name" value="His_synth_HisIE"/>
</dbReference>
<keyword evidence="14 15" id="KW-0511">Multifunctional enzyme</keyword>
<keyword evidence="8 15" id="KW-0963">Cytoplasm</keyword>
<evidence type="ECO:0000313" key="17">
    <source>
        <dbReference type="EMBL" id="SUX11209.1"/>
    </source>
</evidence>
<dbReference type="PANTHER" id="PTHR42945">
    <property type="entry name" value="HISTIDINE BIOSYNTHESIS BIFUNCTIONAL PROTEIN"/>
    <property type="match status" value="1"/>
</dbReference>
<dbReference type="UniPathway" id="UPA00031">
    <property type="reaction ID" value="UER00007"/>
</dbReference>
<dbReference type="FunFam" id="3.10.20.810:FF:000001">
    <property type="entry name" value="Histidine biosynthesis bifunctional protein HisIE"/>
    <property type="match status" value="1"/>
</dbReference>
<feature type="region of interest" description="Phosphoribosyl-ATP pyrophosphohydrolase" evidence="15">
    <location>
        <begin position="127"/>
        <end position="249"/>
    </location>
</feature>
<dbReference type="NCBIfam" id="NF000768">
    <property type="entry name" value="PRK00051.1"/>
    <property type="match status" value="1"/>
</dbReference>
<evidence type="ECO:0000256" key="3">
    <source>
        <dbReference type="ARBA" id="ARBA00004496"/>
    </source>
</evidence>
<dbReference type="Gene3D" id="3.10.20.810">
    <property type="entry name" value="Phosphoribosyl-AMP cyclohydrolase"/>
    <property type="match status" value="1"/>
</dbReference>
<comment type="pathway">
    <text evidence="4 15">Amino-acid biosynthesis; L-histidine biosynthesis; L-histidine from 5-phospho-alpha-D-ribose 1-diphosphate: step 3/9.</text>
</comment>
<evidence type="ECO:0000259" key="16">
    <source>
        <dbReference type="Pfam" id="PF01502"/>
    </source>
</evidence>
<dbReference type="GeneID" id="93090073"/>
<reference evidence="17 18" key="1">
    <citation type="submission" date="2018-06" db="EMBL/GenBank/DDBJ databases">
        <authorList>
            <consortium name="Pathogen Informatics"/>
            <person name="Doyle S."/>
        </authorList>
    </citation>
    <scope>NUCLEOTIDE SEQUENCE [LARGE SCALE GENOMIC DNA]</scope>
    <source>
        <strain evidence="17 18">NCTC12475</strain>
    </source>
</reference>
<evidence type="ECO:0000256" key="15">
    <source>
        <dbReference type="HAMAP-Rule" id="MF_01019"/>
    </source>
</evidence>
<organism evidence="17 18">
    <name type="scientific">Campylobacter sputorum subsp. sputorum</name>
    <dbReference type="NCBI Taxonomy" id="32024"/>
    <lineage>
        <taxon>Bacteria</taxon>
        <taxon>Pseudomonadati</taxon>
        <taxon>Campylobacterota</taxon>
        <taxon>Epsilonproteobacteria</taxon>
        <taxon>Campylobacterales</taxon>
        <taxon>Campylobacteraceae</taxon>
        <taxon>Campylobacter</taxon>
    </lineage>
</organism>
<evidence type="ECO:0000256" key="14">
    <source>
        <dbReference type="ARBA" id="ARBA00023268"/>
    </source>
</evidence>
<feature type="region of interest" description="Phosphoribosyl-AMP cyclohydrolase" evidence="15">
    <location>
        <begin position="1"/>
        <end position="126"/>
    </location>
</feature>
<comment type="similarity">
    <text evidence="6 15">In the C-terminal section; belongs to the PRA-PH family.</text>
</comment>
<keyword evidence="18" id="KW-1185">Reference proteome</keyword>
<dbReference type="Pfam" id="PF01503">
    <property type="entry name" value="PRA-PH"/>
    <property type="match status" value="1"/>
</dbReference>
<dbReference type="HAMAP" id="MF_01019">
    <property type="entry name" value="HisIE"/>
    <property type="match status" value="1"/>
</dbReference>
<dbReference type="SUPFAM" id="SSF101386">
    <property type="entry name" value="all-alpha NTP pyrophosphatases"/>
    <property type="match status" value="1"/>
</dbReference>
<proteinExistence type="inferred from homology"/>
<dbReference type="EC" id="3.6.1.31" evidence="15"/>
<dbReference type="GO" id="GO:0005524">
    <property type="term" value="F:ATP binding"/>
    <property type="evidence" value="ECO:0007669"/>
    <property type="project" value="UniProtKB-KW"/>
</dbReference>
<dbReference type="GO" id="GO:0004635">
    <property type="term" value="F:phosphoribosyl-AMP cyclohydrolase activity"/>
    <property type="evidence" value="ECO:0007669"/>
    <property type="project" value="UniProtKB-UniRule"/>
</dbReference>
<dbReference type="CDD" id="cd11534">
    <property type="entry name" value="NTP-PPase_HisIE_like"/>
    <property type="match status" value="1"/>
</dbReference>
<evidence type="ECO:0000256" key="12">
    <source>
        <dbReference type="ARBA" id="ARBA00022840"/>
    </source>
</evidence>
<evidence type="ECO:0000256" key="6">
    <source>
        <dbReference type="ARBA" id="ARBA00007731"/>
    </source>
</evidence>
<dbReference type="Proteomes" id="UP000254920">
    <property type="component" value="Unassembled WGS sequence"/>
</dbReference>
<evidence type="ECO:0000256" key="4">
    <source>
        <dbReference type="ARBA" id="ARBA00005169"/>
    </source>
</evidence>
<evidence type="ECO:0000256" key="1">
    <source>
        <dbReference type="ARBA" id="ARBA00000024"/>
    </source>
</evidence>
<evidence type="ECO:0000256" key="9">
    <source>
        <dbReference type="ARBA" id="ARBA00022605"/>
    </source>
</evidence>
<keyword evidence="11 15" id="KW-0378">Hydrolase</keyword>
<gene>
    <name evidence="15 17" type="primary">hisIE</name>
    <name evidence="15" type="synonym">hisI</name>
    <name evidence="17" type="ORF">NCTC12475_01425</name>
</gene>
<dbReference type="GO" id="GO:0005737">
    <property type="term" value="C:cytoplasm"/>
    <property type="evidence" value="ECO:0007669"/>
    <property type="project" value="UniProtKB-SubCell"/>
</dbReference>
<accession>A0A381DKJ9</accession>
<dbReference type="OrthoDB" id="9795769at2"/>
<dbReference type="NCBIfam" id="NF001611">
    <property type="entry name" value="PRK00400.1-3"/>
    <property type="match status" value="1"/>
</dbReference>
<evidence type="ECO:0000256" key="11">
    <source>
        <dbReference type="ARBA" id="ARBA00022801"/>
    </source>
</evidence>
<evidence type="ECO:0000256" key="2">
    <source>
        <dbReference type="ARBA" id="ARBA00001460"/>
    </source>
</evidence>
<comment type="similarity">
    <text evidence="7 15">In the N-terminal section; belongs to the PRA-CH family.</text>
</comment>
<evidence type="ECO:0000256" key="8">
    <source>
        <dbReference type="ARBA" id="ARBA00022490"/>
    </source>
</evidence>
<sequence>MSEIKVDWAKIDGLLPVIVQGLDKEVLMLAYMNEEALRLSLETKFAHYFSRSKNRIWKKGEESGNVQIIKDMYLDCDNDTLLIIVDQVGGCACHTGSKSCFYKKIELETSDIKEQKADIKTRSYNFSDELYHTILDRKLNGDPKISYVAKLFNKGENYFLKKICEEASELAFACKDLSKAQKYFKFNLEKFGEHSDDPKYDVIYECADLIFHIYVALANYNIHPEQIYAELQKRSTISGIEEKNSRSNK</sequence>
<dbReference type="NCBIfam" id="NF002747">
    <property type="entry name" value="PRK02759.1"/>
    <property type="match status" value="1"/>
</dbReference>
<protein>
    <recommendedName>
        <fullName evidence="15">Histidine biosynthesis bifunctional protein HisIE</fullName>
    </recommendedName>
    <domain>
        <recommendedName>
            <fullName evidence="15">Phosphoribosyl-AMP cyclohydrolase</fullName>
            <shortName evidence="15">PRA-CH</shortName>
            <ecNumber evidence="15">3.5.4.19</ecNumber>
        </recommendedName>
    </domain>
    <domain>
        <recommendedName>
            <fullName evidence="15">Phosphoribosyl-ATP pyrophosphatase</fullName>
            <shortName evidence="15">PRA-PH</shortName>
            <ecNumber evidence="15">3.6.1.31</ecNumber>
        </recommendedName>
    </domain>
</protein>
<dbReference type="RefSeq" id="WP_089181970.1">
    <property type="nucleotide sequence ID" value="NZ_CP043427.1"/>
</dbReference>
<dbReference type="InterPro" id="IPR008179">
    <property type="entry name" value="HisE"/>
</dbReference>
<evidence type="ECO:0000313" key="18">
    <source>
        <dbReference type="Proteomes" id="UP000254920"/>
    </source>
</evidence>
<dbReference type="AlphaFoldDB" id="A0A381DKJ9"/>
<dbReference type="SUPFAM" id="SSF141734">
    <property type="entry name" value="HisI-like"/>
    <property type="match status" value="1"/>
</dbReference>
<dbReference type="InterPro" id="IPR038019">
    <property type="entry name" value="PRib_AMP_CycHydrolase_sf"/>
</dbReference>
<dbReference type="InterPro" id="IPR002496">
    <property type="entry name" value="PRib_AMP_CycHydrolase_dom"/>
</dbReference>
<dbReference type="HAMAP" id="MF_01020">
    <property type="entry name" value="HisE"/>
    <property type="match status" value="1"/>
</dbReference>
<evidence type="ECO:0000256" key="10">
    <source>
        <dbReference type="ARBA" id="ARBA00022741"/>
    </source>
</evidence>
<name>A0A381DKJ9_9BACT</name>
<keyword evidence="9 15" id="KW-0028">Amino-acid biosynthesis</keyword>
<dbReference type="EMBL" id="UFVD01000001">
    <property type="protein sequence ID" value="SUX11209.1"/>
    <property type="molecule type" value="Genomic_DNA"/>
</dbReference>
<comment type="pathway">
    <text evidence="5 15">Amino-acid biosynthesis; L-histidine biosynthesis; L-histidine from 5-phospho-alpha-D-ribose 1-diphosphate: step 2/9.</text>
</comment>
<feature type="domain" description="Phosphoribosyl-AMP cyclohydrolase" evidence="16">
    <location>
        <begin position="28"/>
        <end position="102"/>
    </location>
</feature>
<dbReference type="HAMAP" id="MF_01021">
    <property type="entry name" value="HisI"/>
    <property type="match status" value="1"/>
</dbReference>
<evidence type="ECO:0000256" key="5">
    <source>
        <dbReference type="ARBA" id="ARBA00005204"/>
    </source>
</evidence>
<dbReference type="EC" id="3.5.4.19" evidence="15"/>
<evidence type="ECO:0000256" key="7">
    <source>
        <dbReference type="ARBA" id="ARBA00008299"/>
    </source>
</evidence>
<dbReference type="PANTHER" id="PTHR42945:SF1">
    <property type="entry name" value="HISTIDINE BIOSYNTHESIS BIFUNCTIONAL PROTEIN HIS7"/>
    <property type="match status" value="1"/>
</dbReference>
<dbReference type="NCBIfam" id="TIGR03188">
    <property type="entry name" value="histidine_hisI"/>
    <property type="match status" value="1"/>
</dbReference>
<dbReference type="InterPro" id="IPR026660">
    <property type="entry name" value="PRA-CH"/>
</dbReference>
<comment type="subcellular location">
    <subcellularLocation>
        <location evidence="3 15">Cytoplasm</location>
    </subcellularLocation>
</comment>
<comment type="catalytic activity">
    <reaction evidence="1 15">
        <text>1-(5-phospho-beta-D-ribosyl)-5'-AMP + H2O = 1-(5-phospho-beta-D-ribosyl)-5-[(5-phospho-beta-D-ribosylamino)methylideneamino]imidazole-4-carboxamide</text>
        <dbReference type="Rhea" id="RHEA:20049"/>
        <dbReference type="ChEBI" id="CHEBI:15377"/>
        <dbReference type="ChEBI" id="CHEBI:58435"/>
        <dbReference type="ChEBI" id="CHEBI:59457"/>
        <dbReference type="EC" id="3.5.4.19"/>
    </reaction>
</comment>
<keyword evidence="13 15" id="KW-0368">Histidine biosynthesis</keyword>
<dbReference type="GO" id="GO:0000105">
    <property type="term" value="P:L-histidine biosynthetic process"/>
    <property type="evidence" value="ECO:0007669"/>
    <property type="project" value="UniProtKB-UniRule"/>
</dbReference>
<evidence type="ECO:0000256" key="13">
    <source>
        <dbReference type="ARBA" id="ARBA00023102"/>
    </source>
</evidence>
<dbReference type="InterPro" id="IPR021130">
    <property type="entry name" value="PRib-ATP_PPHydrolase-like"/>
</dbReference>
<keyword evidence="10 15" id="KW-0547">Nucleotide-binding</keyword>